<protein>
    <submittedName>
        <fullName evidence="2">Uncharacterized protein</fullName>
    </submittedName>
</protein>
<proteinExistence type="predicted"/>
<feature type="transmembrane region" description="Helical" evidence="1">
    <location>
        <begin position="32"/>
        <end position="54"/>
    </location>
</feature>
<dbReference type="AlphaFoldDB" id="A0A7D5TCN8"/>
<dbReference type="EMBL" id="CP058909">
    <property type="protein sequence ID" value="QLH82215.1"/>
    <property type="molecule type" value="Genomic_DNA"/>
</dbReference>
<evidence type="ECO:0000313" key="3">
    <source>
        <dbReference type="Proteomes" id="UP000509346"/>
    </source>
</evidence>
<keyword evidence="1" id="KW-1133">Transmembrane helix</keyword>
<keyword evidence="1" id="KW-0812">Transmembrane</keyword>
<dbReference type="RefSeq" id="WP_179922683.1">
    <property type="nucleotide sequence ID" value="NZ_CP058909.1"/>
</dbReference>
<dbReference type="Proteomes" id="UP000509346">
    <property type="component" value="Chromosome"/>
</dbReference>
<feature type="transmembrane region" description="Helical" evidence="1">
    <location>
        <begin position="60"/>
        <end position="78"/>
    </location>
</feature>
<reference evidence="2 3" key="1">
    <citation type="submission" date="2020-07" db="EMBL/GenBank/DDBJ databases">
        <title>Halosimplex litoreum sp. nov. and Halosimplex rubrum sp. nov., isolated from different salt environments.</title>
        <authorList>
            <person name="Cui H."/>
        </authorList>
    </citation>
    <scope>NUCLEOTIDE SEQUENCE [LARGE SCALE GENOMIC DNA]</scope>
    <source>
        <strain evidence="2 3">R2</strain>
    </source>
</reference>
<name>A0A7D5TCN8_9EURY</name>
<evidence type="ECO:0000256" key="1">
    <source>
        <dbReference type="SAM" id="Phobius"/>
    </source>
</evidence>
<organism evidence="2 3">
    <name type="scientific">Halosimplex pelagicum</name>
    <dbReference type="NCBI Taxonomy" id="869886"/>
    <lineage>
        <taxon>Archaea</taxon>
        <taxon>Methanobacteriati</taxon>
        <taxon>Methanobacteriota</taxon>
        <taxon>Stenosarchaea group</taxon>
        <taxon>Halobacteria</taxon>
        <taxon>Halobacteriales</taxon>
        <taxon>Haloarculaceae</taxon>
        <taxon>Halosimplex</taxon>
    </lineage>
</organism>
<dbReference type="GeneID" id="56083246"/>
<keyword evidence="3" id="KW-1185">Reference proteome</keyword>
<sequence>MSTDPQPVAEPTLSRPDDSIVPIAVAAAKETLLWIVKFFAFLGGVTAFSVVIAILSTTTIGGIIAFFVIIGIIASTPYSDRNYFFPLQ</sequence>
<dbReference type="KEGG" id="hpel:HZS54_11615"/>
<gene>
    <name evidence="2" type="ORF">HZS54_11615</name>
</gene>
<evidence type="ECO:0000313" key="2">
    <source>
        <dbReference type="EMBL" id="QLH82215.1"/>
    </source>
</evidence>
<accession>A0A7D5TCN8</accession>
<keyword evidence="1" id="KW-0472">Membrane</keyword>